<dbReference type="STRING" id="644358.A0A0C4E2X9"/>
<dbReference type="PRINTS" id="PR00081">
    <property type="entry name" value="GDHRDH"/>
</dbReference>
<keyword evidence="4" id="KW-0521">NADP</keyword>
<dbReference type="InterPro" id="IPR036291">
    <property type="entry name" value="NAD(P)-bd_dom_sf"/>
</dbReference>
<gene>
    <name evidence="13" type="ORF">MAPG_06771</name>
</gene>
<dbReference type="GO" id="GO:0016020">
    <property type="term" value="C:membrane"/>
    <property type="evidence" value="ECO:0007669"/>
    <property type="project" value="UniProtKB-SubCell"/>
</dbReference>
<dbReference type="PROSITE" id="PS00061">
    <property type="entry name" value="ADH_SHORT"/>
    <property type="match status" value="1"/>
</dbReference>
<protein>
    <recommendedName>
        <fullName evidence="10">Short-chain dehydrogenase/reductase 3</fullName>
    </recommendedName>
    <alternativeName>
        <fullName evidence="11">Retinal short-chain dehydrogenase/reductase 1</fullName>
    </alternativeName>
</protein>
<dbReference type="Pfam" id="PF00106">
    <property type="entry name" value="adh_short"/>
    <property type="match status" value="1"/>
</dbReference>
<evidence type="ECO:0000256" key="1">
    <source>
        <dbReference type="ARBA" id="ARBA00004141"/>
    </source>
</evidence>
<dbReference type="InterPro" id="IPR020904">
    <property type="entry name" value="Sc_DH/Rdtase_CS"/>
</dbReference>
<keyword evidence="6" id="KW-0560">Oxidoreductase</keyword>
<evidence type="ECO:0000256" key="6">
    <source>
        <dbReference type="ARBA" id="ARBA00023002"/>
    </source>
</evidence>
<comment type="similarity">
    <text evidence="2 12">Belongs to the short-chain dehydrogenases/reductases (SDR) family.</text>
</comment>
<dbReference type="PANTHER" id="PTHR24322">
    <property type="entry name" value="PKSB"/>
    <property type="match status" value="1"/>
</dbReference>
<evidence type="ECO:0000256" key="2">
    <source>
        <dbReference type="ARBA" id="ARBA00006484"/>
    </source>
</evidence>
<evidence type="ECO:0000313" key="14">
    <source>
        <dbReference type="EnsemblFungi" id="MAPG_06771T0"/>
    </source>
</evidence>
<dbReference type="AlphaFoldDB" id="A0A0C4E2X9"/>
<dbReference type="PRINTS" id="PR00080">
    <property type="entry name" value="SDRFAMILY"/>
</dbReference>
<dbReference type="EMBL" id="GL876970">
    <property type="protein sequence ID" value="KLU87778.1"/>
    <property type="molecule type" value="Genomic_DNA"/>
</dbReference>
<reference evidence="14" key="5">
    <citation type="submission" date="2015-06" db="UniProtKB">
        <authorList>
            <consortium name="EnsemblFungi"/>
        </authorList>
    </citation>
    <scope>IDENTIFICATION</scope>
    <source>
        <strain evidence="14">ATCC 64411</strain>
    </source>
</reference>
<dbReference type="GO" id="GO:0052650">
    <property type="term" value="F:all-trans-retinol dehydrogenase (NADP+) activity"/>
    <property type="evidence" value="ECO:0007669"/>
    <property type="project" value="UniProtKB-ARBA"/>
</dbReference>
<evidence type="ECO:0000313" key="15">
    <source>
        <dbReference type="Proteomes" id="UP000011715"/>
    </source>
</evidence>
<comment type="subcellular location">
    <subcellularLocation>
        <location evidence="1">Membrane</location>
        <topology evidence="1">Multi-pass membrane protein</topology>
    </subcellularLocation>
</comment>
<reference evidence="13" key="1">
    <citation type="submission" date="2010-05" db="EMBL/GenBank/DDBJ databases">
        <title>The Genome Sequence of Magnaporthe poae strain ATCC 64411.</title>
        <authorList>
            <consortium name="The Broad Institute Genome Sequencing Platform"/>
            <consortium name="Broad Institute Genome Sequencing Center for Infectious Disease"/>
            <person name="Ma L.-J."/>
            <person name="Dead R."/>
            <person name="Young S."/>
            <person name="Zeng Q."/>
            <person name="Koehrsen M."/>
            <person name="Alvarado L."/>
            <person name="Berlin A."/>
            <person name="Chapman S.B."/>
            <person name="Chen Z."/>
            <person name="Freedman E."/>
            <person name="Gellesch M."/>
            <person name="Goldberg J."/>
            <person name="Griggs A."/>
            <person name="Gujja S."/>
            <person name="Heilman E.R."/>
            <person name="Heiman D."/>
            <person name="Hepburn T."/>
            <person name="Howarth C."/>
            <person name="Jen D."/>
            <person name="Larson L."/>
            <person name="Mehta T."/>
            <person name="Neiman D."/>
            <person name="Pearson M."/>
            <person name="Roberts A."/>
            <person name="Saif S."/>
            <person name="Shea T."/>
            <person name="Shenoy N."/>
            <person name="Sisk P."/>
            <person name="Stolte C."/>
            <person name="Sykes S."/>
            <person name="Walk T."/>
            <person name="White J."/>
            <person name="Yandava C."/>
            <person name="Haas B."/>
            <person name="Nusbaum C."/>
            <person name="Birren B."/>
        </authorList>
    </citation>
    <scope>NUCLEOTIDE SEQUENCE</scope>
    <source>
        <strain evidence="13">ATCC 64411</strain>
    </source>
</reference>
<keyword evidence="15" id="KW-1185">Reference proteome</keyword>
<keyword evidence="5" id="KW-1133">Transmembrane helix</keyword>
<dbReference type="InterPro" id="IPR002347">
    <property type="entry name" value="SDR_fam"/>
</dbReference>
<evidence type="ECO:0000256" key="12">
    <source>
        <dbReference type="RuleBase" id="RU000363"/>
    </source>
</evidence>
<dbReference type="EnsemblFungi" id="MAPG_06771T0">
    <property type="protein sequence ID" value="MAPG_06771T0"/>
    <property type="gene ID" value="MAPG_06771"/>
</dbReference>
<reference evidence="14" key="4">
    <citation type="journal article" date="2015" name="G3 (Bethesda)">
        <title>Genome sequences of three phytopathogenic species of the Magnaporthaceae family of fungi.</title>
        <authorList>
            <person name="Okagaki L.H."/>
            <person name="Nunes C.C."/>
            <person name="Sailsbery J."/>
            <person name="Clay B."/>
            <person name="Brown D."/>
            <person name="John T."/>
            <person name="Oh Y."/>
            <person name="Young N."/>
            <person name="Fitzgerald M."/>
            <person name="Haas B.J."/>
            <person name="Zeng Q."/>
            <person name="Young S."/>
            <person name="Adiconis X."/>
            <person name="Fan L."/>
            <person name="Levin J.Z."/>
            <person name="Mitchell T.K."/>
            <person name="Okubara P.A."/>
            <person name="Farman M.L."/>
            <person name="Kohn L.M."/>
            <person name="Birren B."/>
            <person name="Ma L.-J."/>
            <person name="Dean R.A."/>
        </authorList>
    </citation>
    <scope>NUCLEOTIDE SEQUENCE</scope>
    <source>
        <strain evidence="14">ATCC 64411 / 73-15</strain>
    </source>
</reference>
<reference evidence="15" key="2">
    <citation type="submission" date="2010-05" db="EMBL/GenBank/DDBJ databases">
        <title>The genome sequence of Magnaporthe poae strain ATCC 64411.</title>
        <authorList>
            <person name="Ma L.-J."/>
            <person name="Dead R."/>
            <person name="Young S."/>
            <person name="Zeng Q."/>
            <person name="Koehrsen M."/>
            <person name="Alvarado L."/>
            <person name="Berlin A."/>
            <person name="Chapman S.B."/>
            <person name="Chen Z."/>
            <person name="Freedman E."/>
            <person name="Gellesch M."/>
            <person name="Goldberg J."/>
            <person name="Griggs A."/>
            <person name="Gujja S."/>
            <person name="Heilman E.R."/>
            <person name="Heiman D."/>
            <person name="Hepburn T."/>
            <person name="Howarth C."/>
            <person name="Jen D."/>
            <person name="Larson L."/>
            <person name="Mehta T."/>
            <person name="Neiman D."/>
            <person name="Pearson M."/>
            <person name="Roberts A."/>
            <person name="Saif S."/>
            <person name="Shea T."/>
            <person name="Shenoy N."/>
            <person name="Sisk P."/>
            <person name="Stolte C."/>
            <person name="Sykes S."/>
            <person name="Walk T."/>
            <person name="White J."/>
            <person name="Yandava C."/>
            <person name="Haas B."/>
            <person name="Nusbaum C."/>
            <person name="Birren B."/>
        </authorList>
    </citation>
    <scope>NUCLEOTIDE SEQUENCE [LARGE SCALE GENOMIC DNA]</scope>
    <source>
        <strain evidence="15">ATCC 64411 / 73-15</strain>
    </source>
</reference>
<keyword evidence="8" id="KW-0472">Membrane</keyword>
<evidence type="ECO:0000256" key="8">
    <source>
        <dbReference type="ARBA" id="ARBA00023136"/>
    </source>
</evidence>
<proteinExistence type="inferred from homology"/>
<evidence type="ECO:0000256" key="5">
    <source>
        <dbReference type="ARBA" id="ARBA00022989"/>
    </source>
</evidence>
<evidence type="ECO:0000256" key="9">
    <source>
        <dbReference type="ARBA" id="ARBA00059620"/>
    </source>
</evidence>
<dbReference type="Gene3D" id="3.40.50.720">
    <property type="entry name" value="NAD(P)-binding Rossmann-like Domain"/>
    <property type="match status" value="1"/>
</dbReference>
<dbReference type="OrthoDB" id="10253736at2759"/>
<dbReference type="OMA" id="HYWLAQE"/>
<evidence type="ECO:0000256" key="10">
    <source>
        <dbReference type="ARBA" id="ARBA00068717"/>
    </source>
</evidence>
<evidence type="ECO:0000256" key="4">
    <source>
        <dbReference type="ARBA" id="ARBA00022857"/>
    </source>
</evidence>
<dbReference type="EMBL" id="ADBL01001635">
    <property type="status" value="NOT_ANNOTATED_CDS"/>
    <property type="molecule type" value="Genomic_DNA"/>
</dbReference>
<dbReference type="PANTHER" id="PTHR24322:SF736">
    <property type="entry name" value="RETINOL DEHYDROGENASE 10"/>
    <property type="match status" value="1"/>
</dbReference>
<evidence type="ECO:0000256" key="3">
    <source>
        <dbReference type="ARBA" id="ARBA00022692"/>
    </source>
</evidence>
<dbReference type="CDD" id="cd05339">
    <property type="entry name" value="17beta-HSDXI-like_SDR_c"/>
    <property type="match status" value="1"/>
</dbReference>
<dbReference type="eggNOG" id="KOG1201">
    <property type="taxonomic scope" value="Eukaryota"/>
</dbReference>
<dbReference type="Proteomes" id="UP000011715">
    <property type="component" value="Unassembled WGS sequence"/>
</dbReference>
<organism evidence="14 15">
    <name type="scientific">Magnaporthiopsis poae (strain ATCC 64411 / 73-15)</name>
    <name type="common">Kentucky bluegrass fungus</name>
    <name type="synonym">Magnaporthe poae</name>
    <dbReference type="NCBI Taxonomy" id="644358"/>
    <lineage>
        <taxon>Eukaryota</taxon>
        <taxon>Fungi</taxon>
        <taxon>Dikarya</taxon>
        <taxon>Ascomycota</taxon>
        <taxon>Pezizomycotina</taxon>
        <taxon>Sordariomycetes</taxon>
        <taxon>Sordariomycetidae</taxon>
        <taxon>Magnaporthales</taxon>
        <taxon>Magnaporthaceae</taxon>
        <taxon>Magnaporthiopsis</taxon>
    </lineage>
</organism>
<evidence type="ECO:0000256" key="11">
    <source>
        <dbReference type="ARBA" id="ARBA00082544"/>
    </source>
</evidence>
<dbReference type="VEuPathDB" id="FungiDB:MAPG_06771"/>
<evidence type="ECO:0000256" key="7">
    <source>
        <dbReference type="ARBA" id="ARBA00023098"/>
    </source>
</evidence>
<dbReference type="SUPFAM" id="SSF51735">
    <property type="entry name" value="NAD(P)-binding Rossmann-fold domains"/>
    <property type="match status" value="1"/>
</dbReference>
<name>A0A0C4E2X9_MAGP6</name>
<dbReference type="FunFam" id="3.40.50.720:FF:000131">
    <property type="entry name" value="Short-chain dehydrogenase/reductase 3"/>
    <property type="match status" value="1"/>
</dbReference>
<reference evidence="13" key="3">
    <citation type="submission" date="2011-03" db="EMBL/GenBank/DDBJ databases">
        <title>Annotation of Magnaporthe poae ATCC 64411.</title>
        <authorList>
            <person name="Ma L.-J."/>
            <person name="Dead R."/>
            <person name="Young S.K."/>
            <person name="Zeng Q."/>
            <person name="Gargeya S."/>
            <person name="Fitzgerald M."/>
            <person name="Haas B."/>
            <person name="Abouelleil A."/>
            <person name="Alvarado L."/>
            <person name="Arachchi H.M."/>
            <person name="Berlin A."/>
            <person name="Brown A."/>
            <person name="Chapman S.B."/>
            <person name="Chen Z."/>
            <person name="Dunbar C."/>
            <person name="Freedman E."/>
            <person name="Gearin G."/>
            <person name="Gellesch M."/>
            <person name="Goldberg J."/>
            <person name="Griggs A."/>
            <person name="Gujja S."/>
            <person name="Heiman D."/>
            <person name="Howarth C."/>
            <person name="Larson L."/>
            <person name="Lui A."/>
            <person name="MacDonald P.J.P."/>
            <person name="Mehta T."/>
            <person name="Montmayeur A."/>
            <person name="Murphy C."/>
            <person name="Neiman D."/>
            <person name="Pearson M."/>
            <person name="Priest M."/>
            <person name="Roberts A."/>
            <person name="Saif S."/>
            <person name="Shea T."/>
            <person name="Shenoy N."/>
            <person name="Sisk P."/>
            <person name="Stolte C."/>
            <person name="Sykes S."/>
            <person name="Yandava C."/>
            <person name="Wortman J."/>
            <person name="Nusbaum C."/>
            <person name="Birren B."/>
        </authorList>
    </citation>
    <scope>NUCLEOTIDE SEQUENCE</scope>
    <source>
        <strain evidence="13">ATCC 64411</strain>
    </source>
</reference>
<keyword evidence="3" id="KW-0812">Transmembrane</keyword>
<sequence>MPLHNGWLPREGLGADPVMRAVTKAALNPFFILPILAAARFTKRGAATAALNPIALGRIQKLLYAGLVYHINRWISRRALNNWTPDSYVWSKEIVVVTGGAGGIGGHVVKLLAERGINVAVLDIIPLSFSAPPNVHYFKCDITSSAKIAEVGDEIRARIGHPTIIINNAGVARGKTLLDSTEHDIRFTFDVNAIAHYLVVKEFLPEMIKRNHGMVVTVSSYAAYITSPYMVDYSSTKAAAMSFHEGLAVELKTRYNAPRVRTVLVNQGYTKTALFDGYQAEKSRLVPALEPESVADAIVRQVLSGESGHVVLPEVVGNILSGLRGLPHWFQNGFRASTKDLMNNFSGRQVVKDLDRFYKDKKQANAEESTVLVSREASGAKES</sequence>
<comment type="function">
    <text evidence="9">Catalyzes the reduction of all-trans-retinal to all-trans-retinol in the presence of NADPH.</text>
</comment>
<evidence type="ECO:0000313" key="13">
    <source>
        <dbReference type="EMBL" id="KLU87778.1"/>
    </source>
</evidence>
<keyword evidence="7" id="KW-0443">Lipid metabolism</keyword>
<accession>A0A0C4E2X9</accession>